<feature type="region of interest" description="Disordered" evidence="7">
    <location>
        <begin position="776"/>
        <end position="805"/>
    </location>
</feature>
<dbReference type="GO" id="GO:0006351">
    <property type="term" value="P:DNA-templated transcription"/>
    <property type="evidence" value="ECO:0007669"/>
    <property type="project" value="InterPro"/>
</dbReference>
<dbReference type="Proteomes" id="UP000027238">
    <property type="component" value="Unassembled WGS sequence"/>
</dbReference>
<feature type="compositionally biased region" description="Polar residues" evidence="7">
    <location>
        <begin position="292"/>
        <end position="303"/>
    </location>
</feature>
<evidence type="ECO:0000256" key="1">
    <source>
        <dbReference type="ARBA" id="ARBA00004123"/>
    </source>
</evidence>
<sequence length="1350" mass="151180">MLISTRTPSHSLLSLTVTERHMDRHRQKDLEAGGPGYGTLDTRKRSWKAPDGSVVEKRPCPNPPGRGQGGSGRGRTQPQQVPSPEPELNEEHGLSSLDPGGDQGYSGGSISPEIQRHPALDLRPGNLSINQSYALGRGGIFIPPDTVNHFSGFPPSLQSSDIITTAADQFGIDTTQSGNWAETSFLSGQLDYDQVFQPDTASSFNMPYTTALDYNWLFDMQDSSASVPNPQPSNTHMQFDSRDSTQPTTTRTQPDLAITPDSMKSAQLWTEPMDANTQEPKRAEGPPGPPDSFQTETQASRRQMLSGARERSSEGSVSRRPIQPNTPSATRQRYADSRQAPIEPERPLSSLRKPLIIPSISADVRQRLLEVIDAARPSLPDQRLTIWEHPLLSVDSLKTYLGLFFTRFNTAYPLIHLETFDCRKTEPLLLLSILLLGATYSNKDCHQLAVCIHDVIRPSIFAHAGFSPRPELWTLQTILLVECFGKSRAGQKQHDMSHLFHGLLINLIRRSDCQSVRPTGPPPITGEDNAETLNRAWRKWAEGEQKKRLALLCFMWDTQHAVLFCQSLCMSAFELRLELPCSQTIWEARDAASWASAWRSSLSDQRPFYLPTLKSYLTPSAPRPSGLTGFSRVLVLHGLMSISWDMGRRDQTALGVVSQDSFGIGWRRLLSTAYDAWKSDFDIYCAGFSVAQEKPSQTRAQRTHRNDGEDEARRVEFESFASAYKALYHSAQALLNMDFLDVQIYAGARHILGRPVQQRDYHRSAQVVKRWATCSDTPQRDHVSSARQDRRGMDDIGSQAKQSASDAAWHAARMLRETRGTLNSTEAMSLFHVPWCLYLATLTCWAYHHARPSRSHRSSSRRSFDDFDDDAELEEDEMIWDPQGEMEALITSMSERADRSEVTLRRERKRINGLVWIMADILTTVRWGIVHAGVVICDENEMFREGGRSPMTQDPAEATVDPNPRPPPFASTPHWLPDTSNHPTFAHPTCRADRGRQSLPSMPPVPSQPLPRVITYYQTHHTPEGKPISILPLLTQPGISVTHVILAAIHINDDPHGLTLNDHAPEDPRFLTLWAELRVLQASGVKVMGMLGGAAQGSYQRLDGSEAQFEKYYIPLRDMLRTHALDGIDLDVEEVMSLAGIIRLIDRIRQDFGKDFLISMAPVAAALLMPDKNLSGFDYEALEVMRGKEIGWYNAQFYCGWGDCSSTAMYEMILAKGWPPEKVVMGLVTNPDNGAGWVPWEMLGAVLLTLRGRYARFGGVMGWEYFNSLPCGRDRPWEWAQWMTTMLRADHTHNSPGPVQDTAPVNTGNPVAKEVKKHLVDEVDPDSPNSKDAPLPAAFDYYSDTNWDED</sequence>
<keyword evidence="2" id="KW-0479">Metal-binding</keyword>
<dbReference type="PANTHER" id="PTHR40626">
    <property type="entry name" value="MIP31509P"/>
    <property type="match status" value="1"/>
</dbReference>
<feature type="compositionally biased region" description="Basic and acidic residues" evidence="7">
    <location>
        <begin position="778"/>
        <end position="794"/>
    </location>
</feature>
<gene>
    <name evidence="9" type="ORF">CSUB01_09753</name>
</gene>
<dbReference type="eggNOG" id="KOG1721">
    <property type="taxonomic scope" value="Eukaryota"/>
</dbReference>
<dbReference type="SUPFAM" id="SSF51445">
    <property type="entry name" value="(Trans)glycosidases"/>
    <property type="match status" value="1"/>
</dbReference>
<evidence type="ECO:0000256" key="5">
    <source>
        <dbReference type="ARBA" id="ARBA00022833"/>
    </source>
</evidence>
<proteinExistence type="predicted"/>
<name>A0A066XW30_COLSU</name>
<dbReference type="CDD" id="cd06546">
    <property type="entry name" value="GH18_CTS3_chitinase"/>
    <property type="match status" value="1"/>
</dbReference>
<organism evidence="9 10">
    <name type="scientific">Colletotrichum sublineola</name>
    <name type="common">Sorghum anthracnose fungus</name>
    <dbReference type="NCBI Taxonomy" id="1173701"/>
    <lineage>
        <taxon>Eukaryota</taxon>
        <taxon>Fungi</taxon>
        <taxon>Dikarya</taxon>
        <taxon>Ascomycota</taxon>
        <taxon>Pezizomycotina</taxon>
        <taxon>Sordariomycetes</taxon>
        <taxon>Hypocreomycetidae</taxon>
        <taxon>Glomerellales</taxon>
        <taxon>Glomerellaceae</taxon>
        <taxon>Colletotrichum</taxon>
        <taxon>Colletotrichum graminicola species complex</taxon>
    </lineage>
</organism>
<dbReference type="Pfam" id="PF04082">
    <property type="entry name" value="Fungal_trans"/>
    <property type="match status" value="1"/>
</dbReference>
<dbReference type="GO" id="GO:0008270">
    <property type="term" value="F:zinc ion binding"/>
    <property type="evidence" value="ECO:0007669"/>
    <property type="project" value="UniProtKB-KW"/>
</dbReference>
<comment type="subcellular location">
    <subcellularLocation>
        <location evidence="1">Nucleus</location>
    </subcellularLocation>
</comment>
<dbReference type="InterPro" id="IPR051059">
    <property type="entry name" value="VerF-like"/>
</dbReference>
<protein>
    <recommendedName>
        <fullName evidence="8">GH18 domain-containing protein</fullName>
    </recommendedName>
</protein>
<dbReference type="Gene3D" id="3.20.20.80">
    <property type="entry name" value="Glycosidases"/>
    <property type="match status" value="1"/>
</dbReference>
<dbReference type="EMBL" id="JMSE01000099">
    <property type="protein sequence ID" value="KDN71899.1"/>
    <property type="molecule type" value="Genomic_DNA"/>
</dbReference>
<feature type="domain" description="GH18" evidence="8">
    <location>
        <begin position="1011"/>
        <end position="1290"/>
    </location>
</feature>
<comment type="caution">
    <text evidence="9">The sequence shown here is derived from an EMBL/GenBank/DDBJ whole genome shotgun (WGS) entry which is preliminary data.</text>
</comment>
<dbReference type="InterPro" id="IPR001223">
    <property type="entry name" value="Glyco_hydro18_cat"/>
</dbReference>
<dbReference type="GO" id="GO:0000978">
    <property type="term" value="F:RNA polymerase II cis-regulatory region sequence-specific DNA binding"/>
    <property type="evidence" value="ECO:0007669"/>
    <property type="project" value="InterPro"/>
</dbReference>
<feature type="compositionally biased region" description="Basic and acidic residues" evidence="7">
    <location>
        <begin position="18"/>
        <end position="31"/>
    </location>
</feature>
<keyword evidence="10" id="KW-1185">Reference proteome</keyword>
<dbReference type="GO" id="GO:0005975">
    <property type="term" value="P:carbohydrate metabolic process"/>
    <property type="evidence" value="ECO:0007669"/>
    <property type="project" value="InterPro"/>
</dbReference>
<dbReference type="GO" id="GO:0000981">
    <property type="term" value="F:DNA-binding transcription factor activity, RNA polymerase II-specific"/>
    <property type="evidence" value="ECO:0007669"/>
    <property type="project" value="InterPro"/>
</dbReference>
<evidence type="ECO:0000313" key="10">
    <source>
        <dbReference type="Proteomes" id="UP000027238"/>
    </source>
</evidence>
<dbReference type="GO" id="GO:0005634">
    <property type="term" value="C:nucleus"/>
    <property type="evidence" value="ECO:0007669"/>
    <property type="project" value="UniProtKB-SubCell"/>
</dbReference>
<dbReference type="STRING" id="1173701.A0A066XW30"/>
<dbReference type="Pfam" id="PF00704">
    <property type="entry name" value="Glyco_hydro_18"/>
    <property type="match status" value="1"/>
</dbReference>
<evidence type="ECO:0000256" key="6">
    <source>
        <dbReference type="ARBA" id="ARBA00023242"/>
    </source>
</evidence>
<dbReference type="GO" id="GO:0000785">
    <property type="term" value="C:chromatin"/>
    <property type="evidence" value="ECO:0007669"/>
    <property type="project" value="TreeGrafter"/>
</dbReference>
<feature type="region of interest" description="Disordered" evidence="7">
    <location>
        <begin position="1"/>
        <end position="113"/>
    </location>
</feature>
<feature type="region of interest" description="Disordered" evidence="7">
    <location>
        <begin position="1291"/>
        <end position="1350"/>
    </location>
</feature>
<accession>A0A066XW30</accession>
<dbReference type="HOGENOM" id="CLU_005733_1_0_1"/>
<dbReference type="InterPro" id="IPR017853">
    <property type="entry name" value="GH"/>
</dbReference>
<dbReference type="PANTHER" id="PTHR40626:SF18">
    <property type="entry name" value="NICOTINATE CATABOLISM CLUSTER-SPECIFIC TRANSCRIPTION FACTOR"/>
    <property type="match status" value="1"/>
</dbReference>
<dbReference type="PROSITE" id="PS51910">
    <property type="entry name" value="GH18_2"/>
    <property type="match status" value="1"/>
</dbReference>
<evidence type="ECO:0000313" key="9">
    <source>
        <dbReference type="EMBL" id="KDN71899.1"/>
    </source>
</evidence>
<evidence type="ECO:0000256" key="3">
    <source>
        <dbReference type="ARBA" id="ARBA00022737"/>
    </source>
</evidence>
<dbReference type="OrthoDB" id="1405595at2759"/>
<evidence type="ECO:0000256" key="2">
    <source>
        <dbReference type="ARBA" id="ARBA00022723"/>
    </source>
</evidence>
<keyword evidence="6" id="KW-0539">Nucleus</keyword>
<evidence type="ECO:0000259" key="8">
    <source>
        <dbReference type="PROSITE" id="PS51910"/>
    </source>
</evidence>
<keyword evidence="3" id="KW-0677">Repeat</keyword>
<keyword evidence="4" id="KW-0863">Zinc-finger</keyword>
<evidence type="ECO:0000256" key="4">
    <source>
        <dbReference type="ARBA" id="ARBA00022771"/>
    </source>
</evidence>
<feature type="compositionally biased region" description="Polar residues" evidence="7">
    <location>
        <begin position="1"/>
        <end position="17"/>
    </location>
</feature>
<reference evidence="10" key="1">
    <citation type="journal article" date="2014" name="Genome Announc.">
        <title>Draft genome sequence of Colletotrichum sublineola, a destructive pathogen of cultivated sorghum.</title>
        <authorList>
            <person name="Baroncelli R."/>
            <person name="Sanz-Martin J.M."/>
            <person name="Rech G.E."/>
            <person name="Sukno S.A."/>
            <person name="Thon M.R."/>
        </authorList>
    </citation>
    <scope>NUCLEOTIDE SEQUENCE [LARGE SCALE GENOMIC DNA]</scope>
    <source>
        <strain evidence="10">TX430BB</strain>
    </source>
</reference>
<dbReference type="InterPro" id="IPR007219">
    <property type="entry name" value="XnlR_reg_dom"/>
</dbReference>
<feature type="compositionally biased region" description="Polar residues" evidence="7">
    <location>
        <begin position="223"/>
        <end position="253"/>
    </location>
</feature>
<evidence type="ECO:0000256" key="7">
    <source>
        <dbReference type="SAM" id="MobiDB-lite"/>
    </source>
</evidence>
<feature type="region of interest" description="Disordered" evidence="7">
    <location>
        <begin position="275"/>
        <end position="347"/>
    </location>
</feature>
<keyword evidence="5" id="KW-0862">Zinc</keyword>
<feature type="region of interest" description="Disordered" evidence="7">
    <location>
        <begin position="223"/>
        <end position="261"/>
    </location>
</feature>